<reference evidence="1 2" key="1">
    <citation type="journal article" date="2022" name="Int. J. Syst. Evol. Microbiol.">
        <title>Miniphocaeibacter halophilus sp. nov., an ammonium-tolerant acetate-producing bacterium isolated from a biogas system.</title>
        <authorList>
            <person name="Schnurer A."/>
            <person name="Singh A."/>
            <person name="Bi S."/>
            <person name="Qiao W."/>
            <person name="Westerholm M."/>
        </authorList>
    </citation>
    <scope>NUCLEOTIDE SEQUENCE [LARGE SCALE GENOMIC DNA]</scope>
    <source>
        <strain evidence="1 2">AMB_01</strain>
    </source>
</reference>
<dbReference type="Proteomes" id="UP000595814">
    <property type="component" value="Chromosome"/>
</dbReference>
<evidence type="ECO:0000313" key="1">
    <source>
        <dbReference type="EMBL" id="QQK08966.1"/>
    </source>
</evidence>
<keyword evidence="2" id="KW-1185">Reference proteome</keyword>
<evidence type="ECO:0000313" key="2">
    <source>
        <dbReference type="Proteomes" id="UP000595814"/>
    </source>
</evidence>
<sequence>MTIKLLPYTREKAHEFYKNYISDPAIFSSNEKYKSYEYKAYQVDDFFNSHVGLKSRKYFAIDLNGRTIGEISLKFINKKEKSATLSIALINDSVKGLGYGTEAEKLIIEYGFTSLGLNIIYADTILRNKRSQHVLEKVGFKYIKTDKDLKYYELKKEAWFYTTNFNIRVL</sequence>
<organism evidence="1 2">
    <name type="scientific">Miniphocaeibacter halophilus</name>
    <dbReference type="NCBI Taxonomy" id="2931922"/>
    <lineage>
        <taxon>Bacteria</taxon>
        <taxon>Bacillati</taxon>
        <taxon>Bacillota</taxon>
        <taxon>Tissierellia</taxon>
        <taxon>Tissierellales</taxon>
        <taxon>Peptoniphilaceae</taxon>
        <taxon>Miniphocaeibacter</taxon>
    </lineage>
</organism>
<protein>
    <submittedName>
        <fullName evidence="1">GNAT family N-acetyltransferase</fullName>
    </submittedName>
</protein>
<accession>A0AC61N3L5</accession>
<name>A0AC61N3L5_9FIRM</name>
<gene>
    <name evidence="1" type="ORF">JFY71_05360</name>
</gene>
<dbReference type="EMBL" id="CP066744">
    <property type="protein sequence ID" value="QQK08966.1"/>
    <property type="molecule type" value="Genomic_DNA"/>
</dbReference>
<proteinExistence type="predicted"/>